<accession>A0A974A4Y7</accession>
<gene>
    <name evidence="1" type="ORF">HAP48_039060</name>
    <name evidence="2" type="ORF">WDK88_35940</name>
</gene>
<keyword evidence="3" id="KW-1185">Reference proteome</keyword>
<evidence type="ECO:0000313" key="2">
    <source>
        <dbReference type="EMBL" id="WXC78713.1"/>
    </source>
</evidence>
<dbReference type="EMBL" id="JAAOLE020000001">
    <property type="protein sequence ID" value="NVI48750.1"/>
    <property type="molecule type" value="Genomic_DNA"/>
</dbReference>
<sequence>MAVDGPELASFDQLIARGSSEGGNHPELRVSLRQDIHCKTLHHRHAAGASISLEIVMATGVANSTRRATQQNLSILGSKNISVSRNTQLSV</sequence>
<dbReference type="EMBL" id="CP147711">
    <property type="protein sequence ID" value="WXC78713.1"/>
    <property type="molecule type" value="Genomic_DNA"/>
</dbReference>
<reference evidence="2" key="3">
    <citation type="submission" date="2024-03" db="EMBL/GenBank/DDBJ databases">
        <authorList>
            <person name="Bromfield E.S.P."/>
            <person name="Cloutier S."/>
        </authorList>
    </citation>
    <scope>NUCLEOTIDE SEQUENCE</scope>
    <source>
        <strain evidence="2">5S5</strain>
    </source>
</reference>
<dbReference type="AlphaFoldDB" id="A0A974A4Y7"/>
<dbReference type="Proteomes" id="UP001432046">
    <property type="component" value="Chromosome"/>
</dbReference>
<reference evidence="2" key="2">
    <citation type="journal article" date="2021" name="Int. J. Syst. Evol. Microbiol.">
        <title>Bradyrhizobium septentrionale sp. nov. (sv. septentrionale) and Bradyrhizobium quebecense sp. nov. (sv. septentrionale) associated with legumes native to Canada possess rearranged symbiosis genes and numerous insertion sequences.</title>
        <authorList>
            <person name="Bromfield E.S.P."/>
            <person name="Cloutier S."/>
        </authorList>
    </citation>
    <scope>NUCLEOTIDE SEQUENCE</scope>
    <source>
        <strain evidence="2">5S5</strain>
    </source>
</reference>
<reference evidence="1" key="1">
    <citation type="submission" date="2020-06" db="EMBL/GenBank/DDBJ databases">
        <title>Whole Genome Sequence of Bradyrhizobium sp. Strain 1S1.</title>
        <authorList>
            <person name="Bromfield E.S.P."/>
            <person name="Cloutier S."/>
        </authorList>
    </citation>
    <scope>NUCLEOTIDE SEQUENCE [LARGE SCALE GENOMIC DNA]</scope>
    <source>
        <strain evidence="1">1S1</strain>
    </source>
</reference>
<organism evidence="1">
    <name type="scientific">Bradyrhizobium septentrionale</name>
    <dbReference type="NCBI Taxonomy" id="1404411"/>
    <lineage>
        <taxon>Bacteria</taxon>
        <taxon>Pseudomonadati</taxon>
        <taxon>Pseudomonadota</taxon>
        <taxon>Alphaproteobacteria</taxon>
        <taxon>Hyphomicrobiales</taxon>
        <taxon>Nitrobacteraceae</taxon>
        <taxon>Bradyrhizobium</taxon>
    </lineage>
</organism>
<name>A0A974A4Y7_9BRAD</name>
<evidence type="ECO:0000313" key="1">
    <source>
        <dbReference type="EMBL" id="NVI48750.1"/>
    </source>
</evidence>
<dbReference type="RefSeq" id="WP_166214155.1">
    <property type="nucleotide sequence ID" value="NZ_CP088285.1"/>
</dbReference>
<proteinExistence type="predicted"/>
<protein>
    <submittedName>
        <fullName evidence="1">Uncharacterized protein</fullName>
    </submittedName>
</protein>
<evidence type="ECO:0000313" key="3">
    <source>
        <dbReference type="Proteomes" id="UP001432046"/>
    </source>
</evidence>